<protein>
    <recommendedName>
        <fullName evidence="4">Tetraspanin</fullName>
    </recommendedName>
</protein>
<dbReference type="EMBL" id="ML976662">
    <property type="protein sequence ID" value="KAF1977731.1"/>
    <property type="molecule type" value="Genomic_DNA"/>
</dbReference>
<feature type="transmembrane region" description="Helical" evidence="1">
    <location>
        <begin position="7"/>
        <end position="29"/>
    </location>
</feature>
<feature type="transmembrane region" description="Helical" evidence="1">
    <location>
        <begin position="180"/>
        <end position="203"/>
    </location>
</feature>
<dbReference type="Proteomes" id="UP000800036">
    <property type="component" value="Unassembled WGS sequence"/>
</dbReference>
<feature type="transmembrane region" description="Helical" evidence="1">
    <location>
        <begin position="54"/>
        <end position="77"/>
    </location>
</feature>
<feature type="transmembrane region" description="Helical" evidence="1">
    <location>
        <begin position="89"/>
        <end position="107"/>
    </location>
</feature>
<dbReference type="AlphaFoldDB" id="A0A6A5VKJ5"/>
<organism evidence="2 3">
    <name type="scientific">Bimuria novae-zelandiae CBS 107.79</name>
    <dbReference type="NCBI Taxonomy" id="1447943"/>
    <lineage>
        <taxon>Eukaryota</taxon>
        <taxon>Fungi</taxon>
        <taxon>Dikarya</taxon>
        <taxon>Ascomycota</taxon>
        <taxon>Pezizomycotina</taxon>
        <taxon>Dothideomycetes</taxon>
        <taxon>Pleosporomycetidae</taxon>
        <taxon>Pleosporales</taxon>
        <taxon>Massarineae</taxon>
        <taxon>Didymosphaeriaceae</taxon>
        <taxon>Bimuria</taxon>
    </lineage>
</organism>
<evidence type="ECO:0000313" key="3">
    <source>
        <dbReference type="Proteomes" id="UP000800036"/>
    </source>
</evidence>
<accession>A0A6A5VKJ5</accession>
<evidence type="ECO:0000313" key="2">
    <source>
        <dbReference type="EMBL" id="KAF1977731.1"/>
    </source>
</evidence>
<keyword evidence="3" id="KW-1185">Reference proteome</keyword>
<keyword evidence="1" id="KW-1133">Transmembrane helix</keyword>
<keyword evidence="1" id="KW-0472">Membrane</keyword>
<evidence type="ECO:0008006" key="4">
    <source>
        <dbReference type="Google" id="ProtNLM"/>
    </source>
</evidence>
<reference evidence="2" key="1">
    <citation type="journal article" date="2020" name="Stud. Mycol.">
        <title>101 Dothideomycetes genomes: a test case for predicting lifestyles and emergence of pathogens.</title>
        <authorList>
            <person name="Haridas S."/>
            <person name="Albert R."/>
            <person name="Binder M."/>
            <person name="Bloem J."/>
            <person name="Labutti K."/>
            <person name="Salamov A."/>
            <person name="Andreopoulos B."/>
            <person name="Baker S."/>
            <person name="Barry K."/>
            <person name="Bills G."/>
            <person name="Bluhm B."/>
            <person name="Cannon C."/>
            <person name="Castanera R."/>
            <person name="Culley D."/>
            <person name="Daum C."/>
            <person name="Ezra D."/>
            <person name="Gonzalez J."/>
            <person name="Henrissat B."/>
            <person name="Kuo A."/>
            <person name="Liang C."/>
            <person name="Lipzen A."/>
            <person name="Lutzoni F."/>
            <person name="Magnuson J."/>
            <person name="Mondo S."/>
            <person name="Nolan M."/>
            <person name="Ohm R."/>
            <person name="Pangilinan J."/>
            <person name="Park H.-J."/>
            <person name="Ramirez L."/>
            <person name="Alfaro M."/>
            <person name="Sun H."/>
            <person name="Tritt A."/>
            <person name="Yoshinaga Y."/>
            <person name="Zwiers L.-H."/>
            <person name="Turgeon B."/>
            <person name="Goodwin S."/>
            <person name="Spatafora J."/>
            <person name="Crous P."/>
            <person name="Grigoriev I."/>
        </authorList>
    </citation>
    <scope>NUCLEOTIDE SEQUENCE</scope>
    <source>
        <strain evidence="2">CBS 107.79</strain>
    </source>
</reference>
<evidence type="ECO:0000256" key="1">
    <source>
        <dbReference type="SAM" id="Phobius"/>
    </source>
</evidence>
<sequence>MPTKLMMIFVGFDFLFAGCGGLLMGFSLLSEQRMQESPRKDNVAENLLLDQCPLTAGVVNAIFIFVTFLLSLPALFLPSNRGWLRMQGWLVVVCATFTLSIGIAVWVDTLQTRVELSELWARESPLLQSLLQQRFNCCGYFNSTAPPFVQDATCTNSLVAAQKGGCIGPFSSFANRYLDFIFTAAFGIVGVDAILVLCVAMVLQYRSEQERYRHIDEKNGVGGF</sequence>
<proteinExistence type="predicted"/>
<dbReference type="OrthoDB" id="2279611at2759"/>
<name>A0A6A5VKJ5_9PLEO</name>
<keyword evidence="1" id="KW-0812">Transmembrane</keyword>
<gene>
    <name evidence="2" type="ORF">BU23DRAFT_550419</name>
</gene>